<comment type="similarity">
    <text evidence="1 4">Belongs to the tRNA pseudouridine synthase TruA family.</text>
</comment>
<dbReference type="AlphaFoldDB" id="A0A4Z1SS16"/>
<protein>
    <recommendedName>
        <fullName evidence="4">tRNA pseudouridine synthase</fullName>
        <ecNumber evidence="4">5.4.99.12</ecNumber>
    </recommendedName>
</protein>
<evidence type="ECO:0000313" key="6">
    <source>
        <dbReference type="EMBL" id="TNJ28674.1"/>
    </source>
</evidence>
<comment type="caution">
    <text evidence="6">The sequence shown here is derived from an EMBL/GenBank/DDBJ whole genome shotgun (WGS) entry which is preliminary data.</text>
</comment>
<dbReference type="GO" id="GO:0031119">
    <property type="term" value="P:tRNA pseudouridine synthesis"/>
    <property type="evidence" value="ECO:0007669"/>
    <property type="project" value="TreeGrafter"/>
</dbReference>
<keyword evidence="7" id="KW-1185">Reference proteome</keyword>
<dbReference type="InterPro" id="IPR020095">
    <property type="entry name" value="PsdUridine_synth_TruA_C"/>
</dbReference>
<gene>
    <name evidence="6" type="ORF">GMRT_13200</name>
</gene>
<dbReference type="InterPro" id="IPR020094">
    <property type="entry name" value="TruA/RsuA/RluB/E/F_N"/>
</dbReference>
<dbReference type="EMBL" id="VDLU01000002">
    <property type="protein sequence ID" value="TNJ28674.1"/>
    <property type="molecule type" value="Genomic_DNA"/>
</dbReference>
<reference evidence="6 7" key="1">
    <citation type="submission" date="2019-05" db="EMBL/GenBank/DDBJ databases">
        <title>The compact genome of Giardia muris reveals important steps in the evolution of intestinal protozoan parasites.</title>
        <authorList>
            <person name="Xu F."/>
            <person name="Jimenez-Gonzalez A."/>
            <person name="Einarsson E."/>
            <person name="Astvaldsson A."/>
            <person name="Peirasmaki D."/>
            <person name="Eckmann L."/>
            <person name="Andersson J.O."/>
            <person name="Svard S.G."/>
            <person name="Jerlstrom-Hultqvist J."/>
        </authorList>
    </citation>
    <scope>NUCLEOTIDE SEQUENCE [LARGE SCALE GENOMIC DNA]</scope>
    <source>
        <strain evidence="6 7">Roberts-Thomson</strain>
    </source>
</reference>
<dbReference type="Proteomes" id="UP000315496">
    <property type="component" value="Chromosome 2"/>
</dbReference>
<keyword evidence="3 4" id="KW-0413">Isomerase</keyword>
<dbReference type="PANTHER" id="PTHR11142:SF4">
    <property type="entry name" value="PSEUDOURIDYLATE SYNTHASE 1 HOMOLOG"/>
    <property type="match status" value="1"/>
</dbReference>
<evidence type="ECO:0000256" key="1">
    <source>
        <dbReference type="ARBA" id="ARBA00009375"/>
    </source>
</evidence>
<dbReference type="PANTHER" id="PTHR11142">
    <property type="entry name" value="PSEUDOURIDYLATE SYNTHASE"/>
    <property type="match status" value="1"/>
</dbReference>
<evidence type="ECO:0000256" key="3">
    <source>
        <dbReference type="ARBA" id="ARBA00023235"/>
    </source>
</evidence>
<dbReference type="Gene3D" id="3.30.70.580">
    <property type="entry name" value="Pseudouridine synthase I, catalytic domain, N-terminal subdomain"/>
    <property type="match status" value="1"/>
</dbReference>
<dbReference type="Pfam" id="PF01416">
    <property type="entry name" value="PseudoU_synth_1"/>
    <property type="match status" value="1"/>
</dbReference>
<dbReference type="Gene3D" id="3.30.70.660">
    <property type="entry name" value="Pseudouridine synthase I, catalytic domain, C-terminal subdomain"/>
    <property type="match status" value="1"/>
</dbReference>
<evidence type="ECO:0000313" key="7">
    <source>
        <dbReference type="Proteomes" id="UP000315496"/>
    </source>
</evidence>
<accession>A0A4Z1SS16</accession>
<dbReference type="InterPro" id="IPR020103">
    <property type="entry name" value="PsdUridine_synth_cat_dom_sf"/>
</dbReference>
<dbReference type="OrthoDB" id="10256309at2759"/>
<evidence type="ECO:0000259" key="5">
    <source>
        <dbReference type="Pfam" id="PF01416"/>
    </source>
</evidence>
<organism evidence="6 7">
    <name type="scientific">Giardia muris</name>
    <dbReference type="NCBI Taxonomy" id="5742"/>
    <lineage>
        <taxon>Eukaryota</taxon>
        <taxon>Metamonada</taxon>
        <taxon>Diplomonadida</taxon>
        <taxon>Hexamitidae</taxon>
        <taxon>Giardiinae</taxon>
        <taxon>Giardia</taxon>
    </lineage>
</organism>
<dbReference type="GO" id="GO:1990481">
    <property type="term" value="P:mRNA pseudouridine synthesis"/>
    <property type="evidence" value="ECO:0007669"/>
    <property type="project" value="TreeGrafter"/>
</dbReference>
<evidence type="ECO:0000256" key="4">
    <source>
        <dbReference type="RuleBase" id="RU003792"/>
    </source>
</evidence>
<dbReference type="GO" id="GO:0003723">
    <property type="term" value="F:RNA binding"/>
    <property type="evidence" value="ECO:0007669"/>
    <property type="project" value="InterPro"/>
</dbReference>
<dbReference type="InterPro" id="IPR001406">
    <property type="entry name" value="PsdUridine_synth_TruA"/>
</dbReference>
<proteinExistence type="inferred from homology"/>
<dbReference type="GO" id="GO:0005634">
    <property type="term" value="C:nucleus"/>
    <property type="evidence" value="ECO:0007669"/>
    <property type="project" value="TreeGrafter"/>
</dbReference>
<dbReference type="EC" id="5.4.99.12" evidence="4"/>
<comment type="catalytic activity">
    <reaction evidence="4">
        <text>uridine(38/39/40) in tRNA = pseudouridine(38/39/40) in tRNA</text>
        <dbReference type="Rhea" id="RHEA:22376"/>
        <dbReference type="Rhea" id="RHEA-COMP:10085"/>
        <dbReference type="Rhea" id="RHEA-COMP:10087"/>
        <dbReference type="ChEBI" id="CHEBI:65314"/>
        <dbReference type="ChEBI" id="CHEBI:65315"/>
        <dbReference type="EC" id="5.4.99.12"/>
    </reaction>
</comment>
<name>A0A4Z1SS16_GIAMU</name>
<keyword evidence="2 4" id="KW-0819">tRNA processing</keyword>
<dbReference type="GO" id="GO:0160147">
    <property type="term" value="F:tRNA pseudouridine(38-40) synthase activity"/>
    <property type="evidence" value="ECO:0007669"/>
    <property type="project" value="UniProtKB-EC"/>
</dbReference>
<sequence>MSRRQFIHTALAVGYVGTTYFGSQFQVNVKTVEGTIYEALEASGLLEGREVKTIGWTRCSRTDRYVSASMAIYSCYLRAGLDITEILNAKLPDSIRVYKHLRVPPKFNAKTMCIGRAYEYVAPLELFWPKPFVKEVKNDPSESYLNHVRELMPSITELFVARKHDLEKFLVMDSEVLRTIKEISLIPPSIEVFNTRLRPLLNGLADRAFLTSVRAYHNFTDEAIRPSAASRKITLLTISEAWPEKTGIYVRVDVVGQAFLLWQIRRMIGTLIGVIQGILPFSYIYFAFQPTVTNLKLPTAPGNFLLLKRPQYSHLLNRTDYKQYGTFLSEDEDVQRMSDTFKASQIYPQIYSLAYNDILNEFFDGLLTSERRTWFWSHASTLLEKDVLIHRTIAERTVVIPSPNQ</sequence>
<dbReference type="SUPFAM" id="SSF55120">
    <property type="entry name" value="Pseudouridine synthase"/>
    <property type="match status" value="1"/>
</dbReference>
<feature type="domain" description="Pseudouridine synthase I TruA alpha/beta" evidence="5">
    <location>
        <begin position="237"/>
        <end position="312"/>
    </location>
</feature>
<dbReference type="VEuPathDB" id="GiardiaDB:GMRT_13200"/>
<evidence type="ECO:0000256" key="2">
    <source>
        <dbReference type="ARBA" id="ARBA00022694"/>
    </source>
</evidence>
<dbReference type="InterPro" id="IPR020097">
    <property type="entry name" value="PsdUridine_synth_TruA_a/b_dom"/>
</dbReference>